<reference evidence="3" key="1">
    <citation type="journal article" date="2019" name="Microbiol. Immunol.">
        <title>Molecular and phenotypic characterization of Leptospira johnsonii sp. nov., Leptospira ellinghausenii sp. nov. and Leptospira ryugenii sp. nov. isolated from soil and water in Japan.</title>
        <authorList>
            <person name="Masuzawa T."/>
            <person name="Saito M."/>
            <person name="Nakao R."/>
            <person name="Nikaido Y."/>
            <person name="Matsumoto M."/>
            <person name="Ogawa M."/>
            <person name="Yokoyama M."/>
            <person name="Hidaka Y."/>
            <person name="Tomita J."/>
            <person name="Sakakibara K."/>
            <person name="Suzuki K."/>
            <person name="Yasuda S."/>
            <person name="Sato H."/>
            <person name="Yamaguchi M."/>
            <person name="Yoshida S.I."/>
            <person name="Koizumi N."/>
            <person name="Kawamura Y."/>
        </authorList>
    </citation>
    <scope>NUCLEOTIDE SEQUENCE [LARGE SCALE GENOMIC DNA]</scope>
    <source>
        <strain evidence="3">E18</strain>
    </source>
</reference>
<organism evidence="2 3">
    <name type="scientific">Leptospira ellinghausenii</name>
    <dbReference type="NCBI Taxonomy" id="1917822"/>
    <lineage>
        <taxon>Bacteria</taxon>
        <taxon>Pseudomonadati</taxon>
        <taxon>Spirochaetota</taxon>
        <taxon>Spirochaetia</taxon>
        <taxon>Leptospirales</taxon>
        <taxon>Leptospiraceae</taxon>
        <taxon>Leptospira</taxon>
    </lineage>
</organism>
<evidence type="ECO:0000313" key="2">
    <source>
        <dbReference type="EMBL" id="GBF44651.1"/>
    </source>
</evidence>
<dbReference type="RefSeq" id="WP_108961613.1">
    <property type="nucleotide sequence ID" value="NZ_BFAZ01000024.1"/>
</dbReference>
<dbReference type="Gene3D" id="2.30.30.40">
    <property type="entry name" value="SH3 Domains"/>
    <property type="match status" value="1"/>
</dbReference>
<name>A0A2P2DJ94_9LEPT</name>
<dbReference type="InterPro" id="IPR003646">
    <property type="entry name" value="SH3-like_bac-type"/>
</dbReference>
<evidence type="ECO:0000313" key="3">
    <source>
        <dbReference type="Proteomes" id="UP000245206"/>
    </source>
</evidence>
<dbReference type="PROSITE" id="PS51781">
    <property type="entry name" value="SH3B"/>
    <property type="match status" value="1"/>
</dbReference>
<proteinExistence type="predicted"/>
<gene>
    <name evidence="2" type="ORF">LPTSP2_39550</name>
</gene>
<keyword evidence="3" id="KW-1185">Reference proteome</keyword>
<dbReference type="Proteomes" id="UP000245206">
    <property type="component" value="Unassembled WGS sequence"/>
</dbReference>
<dbReference type="AlphaFoldDB" id="A0A2P2DJ94"/>
<dbReference type="EMBL" id="BFAZ01000024">
    <property type="protein sequence ID" value="GBF44651.1"/>
    <property type="molecule type" value="Genomic_DNA"/>
</dbReference>
<comment type="caution">
    <text evidence="2">The sequence shown here is derived from an EMBL/GenBank/DDBJ whole genome shotgun (WGS) entry which is preliminary data.</text>
</comment>
<accession>A0A2P2DJ94</accession>
<dbReference type="OrthoDB" id="337951at2"/>
<sequence>MLKKKEIIIIFILIINFWNGTYSKENKKNGYGYIVASGGLNVRELPNLHSKIIYNIEYGEKIYWSKESKLEKPIIISGISGNWVSVKFNKKVGYVFDGYLVPIIPPEEDSNDIEDYLNSNFKIISTRFEPEFLIKDEDNLESNSKNEKKFSKRRIIEYENKLTFFTLDEHRENGMRCLQSTKLSLQELYLISTKFFPFSTMNINDSIVSNLVSGKPITELKIPFESISEKKYTILINKISLNYYLNGKPSNKSLDGNFIYTDYDSPLNSLGIFSKPKPTICFGFVV</sequence>
<feature type="domain" description="SH3b" evidence="1">
    <location>
        <begin position="29"/>
        <end position="104"/>
    </location>
</feature>
<protein>
    <recommendedName>
        <fullName evidence="1">SH3b domain-containing protein</fullName>
    </recommendedName>
</protein>
<evidence type="ECO:0000259" key="1">
    <source>
        <dbReference type="PROSITE" id="PS51781"/>
    </source>
</evidence>